<dbReference type="GO" id="GO:0042254">
    <property type="term" value="P:ribosome biogenesis"/>
    <property type="evidence" value="ECO:0007669"/>
    <property type="project" value="InterPro"/>
</dbReference>
<dbReference type="Gene3D" id="2.60.120.10">
    <property type="entry name" value="Jelly Rolls"/>
    <property type="match status" value="1"/>
</dbReference>
<organism evidence="7 8">
    <name type="scientific">Meripilus lineatus</name>
    <dbReference type="NCBI Taxonomy" id="2056292"/>
    <lineage>
        <taxon>Eukaryota</taxon>
        <taxon>Fungi</taxon>
        <taxon>Dikarya</taxon>
        <taxon>Basidiomycota</taxon>
        <taxon>Agaricomycotina</taxon>
        <taxon>Agaricomycetes</taxon>
        <taxon>Polyporales</taxon>
        <taxon>Meripilaceae</taxon>
        <taxon>Meripilus</taxon>
    </lineage>
</organism>
<sequence length="662" mass="74759">MIEQSKVERDQDACLAPGSEITVDRRSTEAKSPSPAWPPQVTLLTSSTSIFFFNTHYQAFTDIFCRSQIWHLLQILILLRSSNGYHENITVQTPFILRTKPGPHPKRRYEWHALRNHGSTPHELGVLKASSHLETSPDPWYYPVFLGFRILQSEISPSANLASPIANVTEFHAEWVRFPLSSIKSMFLKEESRRADAITKGTDGRLYFVEPLTSPMTMKQFLATLASGGTSASADPEVHYLQSQNGNLFCSTSSEDSEFESFLGDIPKDLPWCTEVLGRQSSTFAELRFTMYHNSGAPPDAVNLWIGDGRSVTSIHSDPYENVYCVIRGSKTFTLLPPTEGWCMRERTYPHAKYERTTRGLEIIPSGDDVPPIRWSSVLDPTTPGLLPPEAHPISITVSAGECLYLPAGWWHYVEQNNVTIAVNYWYDIEGRGASFPIFGSEAQHQIVHLQAYLRLRLFTSLTKPAMGKDKSEKKEKKEKKQKEVKEDTKVNEDVEMVDAVEVPTEKKSKKDKEEIVIPIEDLSPIAHPLAQKKLLKKLHKTIKRASKSRQVKRGVKEVVKGIRKGEKGLLILAADITPIDIISHLPVLSEDAGIPYVFIPSKEELGHASATKRPTSCVMICPNQKKKPKKDSDGKEDTEDYRELYEECRKEIEKLDQKVVF</sequence>
<dbReference type="AlphaFoldDB" id="A0AAD5UYZ5"/>
<dbReference type="InterPro" id="IPR004038">
    <property type="entry name" value="Ribosomal_eL8/eL30/eS12/Gad45"/>
</dbReference>
<dbReference type="GO" id="GO:0003723">
    <property type="term" value="F:RNA binding"/>
    <property type="evidence" value="ECO:0007669"/>
    <property type="project" value="InterPro"/>
</dbReference>
<dbReference type="Proteomes" id="UP001212997">
    <property type="component" value="Unassembled WGS sequence"/>
</dbReference>
<dbReference type="Pfam" id="PF13621">
    <property type="entry name" value="Cupin_8"/>
    <property type="match status" value="1"/>
</dbReference>
<dbReference type="InterPro" id="IPR041667">
    <property type="entry name" value="Cupin_8"/>
</dbReference>
<dbReference type="InterPro" id="IPR018492">
    <property type="entry name" value="Ribosomal_eL8/Nhp2"/>
</dbReference>
<proteinExistence type="inferred from homology"/>
<evidence type="ECO:0000256" key="4">
    <source>
        <dbReference type="ARBA" id="ARBA00023274"/>
    </source>
</evidence>
<dbReference type="PROSITE" id="PS51184">
    <property type="entry name" value="JMJC"/>
    <property type="match status" value="1"/>
</dbReference>
<evidence type="ECO:0000313" key="7">
    <source>
        <dbReference type="EMBL" id="KAJ3479826.1"/>
    </source>
</evidence>
<dbReference type="PROSITE" id="PS01082">
    <property type="entry name" value="RIBOSOMAL_L7AE"/>
    <property type="match status" value="1"/>
</dbReference>
<comment type="subcellular location">
    <subcellularLocation>
        <location evidence="1">Nucleus</location>
        <location evidence="1">Nucleolus</location>
    </subcellularLocation>
</comment>
<dbReference type="InterPro" id="IPR002415">
    <property type="entry name" value="H/ACA_rnp_Nhp2-like"/>
</dbReference>
<keyword evidence="4" id="KW-0687">Ribonucleoprotein</keyword>
<dbReference type="InterPro" id="IPR014710">
    <property type="entry name" value="RmlC-like_jellyroll"/>
</dbReference>
<reference evidence="7" key="1">
    <citation type="submission" date="2022-07" db="EMBL/GenBank/DDBJ databases">
        <title>Genome Sequence of Physisporinus lineatus.</title>
        <authorList>
            <person name="Buettner E."/>
        </authorList>
    </citation>
    <scope>NUCLEOTIDE SEQUENCE</scope>
    <source>
        <strain evidence="7">VT162</strain>
    </source>
</reference>
<dbReference type="SMART" id="SM00558">
    <property type="entry name" value="JmjC"/>
    <property type="match status" value="1"/>
</dbReference>
<dbReference type="PRINTS" id="PR00881">
    <property type="entry name" value="L7ARS6FAMILY"/>
</dbReference>
<evidence type="ECO:0000256" key="5">
    <source>
        <dbReference type="SAM" id="MobiDB-lite"/>
    </source>
</evidence>
<dbReference type="GO" id="GO:0005730">
    <property type="term" value="C:nucleolus"/>
    <property type="evidence" value="ECO:0007669"/>
    <property type="project" value="UniProtKB-SubCell"/>
</dbReference>
<dbReference type="EMBL" id="JANAWD010000414">
    <property type="protein sequence ID" value="KAJ3479826.1"/>
    <property type="molecule type" value="Genomic_DNA"/>
</dbReference>
<keyword evidence="8" id="KW-1185">Reference proteome</keyword>
<dbReference type="PRINTS" id="PR00883">
    <property type="entry name" value="NUCLEARHMG"/>
</dbReference>
<feature type="region of interest" description="Disordered" evidence="5">
    <location>
        <begin position="467"/>
        <end position="490"/>
    </location>
</feature>
<evidence type="ECO:0000256" key="3">
    <source>
        <dbReference type="ARBA" id="ARBA00023242"/>
    </source>
</evidence>
<dbReference type="InterPro" id="IPR003347">
    <property type="entry name" value="JmjC_dom"/>
</dbReference>
<evidence type="ECO:0000259" key="6">
    <source>
        <dbReference type="PROSITE" id="PS51184"/>
    </source>
</evidence>
<gene>
    <name evidence="7" type="ORF">NLI96_g8785</name>
</gene>
<protein>
    <recommendedName>
        <fullName evidence="6">JmjC domain-containing protein</fullName>
    </recommendedName>
</protein>
<name>A0AAD5UYZ5_9APHY</name>
<dbReference type="InterPro" id="IPR029064">
    <property type="entry name" value="Ribosomal_eL30-like_sf"/>
</dbReference>
<dbReference type="SUPFAM" id="SSF55315">
    <property type="entry name" value="L30e-like"/>
    <property type="match status" value="1"/>
</dbReference>
<dbReference type="SUPFAM" id="SSF51197">
    <property type="entry name" value="Clavaminate synthase-like"/>
    <property type="match status" value="1"/>
</dbReference>
<dbReference type="PANTHER" id="PTHR12461">
    <property type="entry name" value="HYPOXIA-INDUCIBLE FACTOR 1 ALPHA INHIBITOR-RELATED"/>
    <property type="match status" value="1"/>
</dbReference>
<dbReference type="PANTHER" id="PTHR12461:SF99">
    <property type="entry name" value="BIFUNCTIONAL PEPTIDASE AND (3S)-LYSYL HYDROXYLASE JMJD7"/>
    <property type="match status" value="1"/>
</dbReference>
<keyword evidence="3" id="KW-0539">Nucleus</keyword>
<dbReference type="Pfam" id="PF01248">
    <property type="entry name" value="Ribosomal_L7Ae"/>
    <property type="match status" value="1"/>
</dbReference>
<dbReference type="GO" id="GO:1990904">
    <property type="term" value="C:ribonucleoprotein complex"/>
    <property type="evidence" value="ECO:0007669"/>
    <property type="project" value="UniProtKB-KW"/>
</dbReference>
<accession>A0AAD5UYZ5</accession>
<dbReference type="Gene3D" id="3.30.1330.30">
    <property type="match status" value="1"/>
</dbReference>
<comment type="similarity">
    <text evidence="2">Belongs to the eukaryotic ribosomal protein eL8 family.</text>
</comment>
<evidence type="ECO:0000256" key="1">
    <source>
        <dbReference type="ARBA" id="ARBA00004604"/>
    </source>
</evidence>
<feature type="domain" description="JmjC" evidence="6">
    <location>
        <begin position="241"/>
        <end position="442"/>
    </location>
</feature>
<comment type="caution">
    <text evidence="7">The sequence shown here is derived from an EMBL/GenBank/DDBJ whole genome shotgun (WGS) entry which is preliminary data.</text>
</comment>
<dbReference type="InterPro" id="IPR004037">
    <property type="entry name" value="Ribosomal_eL8-like_CS"/>
</dbReference>
<evidence type="ECO:0000256" key="2">
    <source>
        <dbReference type="ARBA" id="ARBA00007337"/>
    </source>
</evidence>
<evidence type="ECO:0000313" key="8">
    <source>
        <dbReference type="Proteomes" id="UP001212997"/>
    </source>
</evidence>